<dbReference type="Proteomes" id="UP000583454">
    <property type="component" value="Unassembled WGS sequence"/>
</dbReference>
<proteinExistence type="predicted"/>
<dbReference type="InterPro" id="IPR013216">
    <property type="entry name" value="Methyltransf_11"/>
</dbReference>
<reference evidence="2 3" key="1">
    <citation type="submission" date="2020-08" db="EMBL/GenBank/DDBJ databases">
        <title>Genomic Encyclopedia of Type Strains, Phase IV (KMG-IV): sequencing the most valuable type-strain genomes for metagenomic binning, comparative biology and taxonomic classification.</title>
        <authorList>
            <person name="Goeker M."/>
        </authorList>
    </citation>
    <scope>NUCLEOTIDE SEQUENCE [LARGE SCALE GENOMIC DNA]</scope>
    <source>
        <strain evidence="2 3">DSM 2163</strain>
    </source>
</reference>
<evidence type="ECO:0000313" key="2">
    <source>
        <dbReference type="EMBL" id="MBB5760374.1"/>
    </source>
</evidence>
<protein>
    <submittedName>
        <fullName evidence="2">SAM-dependent methyltransferase</fullName>
    </submittedName>
</protein>
<sequence length="196" mass="21901">MLQETIRPDGSPDIHLRITPIVLRHFRRYEFARDHLTPVTVLDVASGSGYGKDLLGPDFTYVGIDAAPEAVKYANQAYGNGHFHQGDINHLQYADEYFDNVISMETLEHLDEAAPALSELRRVLKPGGRLAASIPLNHPDLVHHKRVYCFSEAKALFTGMGLSRLDLYLQTHMRIEPVTVEPDDQSAGTLVVIGRK</sequence>
<gene>
    <name evidence="2" type="ORF">HNR00_005124</name>
</gene>
<comment type="caution">
    <text evidence="2">The sequence shown here is derived from an EMBL/GenBank/DDBJ whole genome shotgun (WGS) entry which is preliminary data.</text>
</comment>
<dbReference type="Gene3D" id="3.40.50.150">
    <property type="entry name" value="Vaccinia Virus protein VP39"/>
    <property type="match status" value="1"/>
</dbReference>
<dbReference type="AlphaFoldDB" id="A0A840ZTD9"/>
<dbReference type="GO" id="GO:0032259">
    <property type="term" value="P:methylation"/>
    <property type="evidence" value="ECO:0007669"/>
    <property type="project" value="UniProtKB-KW"/>
</dbReference>
<dbReference type="PANTHER" id="PTHR43861:SF1">
    <property type="entry name" value="TRANS-ACONITATE 2-METHYLTRANSFERASE"/>
    <property type="match status" value="1"/>
</dbReference>
<dbReference type="Pfam" id="PF08241">
    <property type="entry name" value="Methyltransf_11"/>
    <property type="match status" value="1"/>
</dbReference>
<feature type="domain" description="Methyltransferase type 11" evidence="1">
    <location>
        <begin position="42"/>
        <end position="131"/>
    </location>
</feature>
<accession>A0A840ZTD9</accession>
<dbReference type="CDD" id="cd02440">
    <property type="entry name" value="AdoMet_MTases"/>
    <property type="match status" value="1"/>
</dbReference>
<evidence type="ECO:0000259" key="1">
    <source>
        <dbReference type="Pfam" id="PF08241"/>
    </source>
</evidence>
<keyword evidence="2" id="KW-0489">Methyltransferase</keyword>
<dbReference type="GO" id="GO:0008757">
    <property type="term" value="F:S-adenosylmethionine-dependent methyltransferase activity"/>
    <property type="evidence" value="ECO:0007669"/>
    <property type="project" value="InterPro"/>
</dbReference>
<organism evidence="2 3">
    <name type="scientific">Methylorubrum rhodinum</name>
    <dbReference type="NCBI Taxonomy" id="29428"/>
    <lineage>
        <taxon>Bacteria</taxon>
        <taxon>Pseudomonadati</taxon>
        <taxon>Pseudomonadota</taxon>
        <taxon>Alphaproteobacteria</taxon>
        <taxon>Hyphomicrobiales</taxon>
        <taxon>Methylobacteriaceae</taxon>
        <taxon>Methylorubrum</taxon>
    </lineage>
</organism>
<dbReference type="InterPro" id="IPR029063">
    <property type="entry name" value="SAM-dependent_MTases_sf"/>
</dbReference>
<dbReference type="EMBL" id="JACHOP010000047">
    <property type="protein sequence ID" value="MBB5760374.1"/>
    <property type="molecule type" value="Genomic_DNA"/>
</dbReference>
<dbReference type="PANTHER" id="PTHR43861">
    <property type="entry name" value="TRANS-ACONITATE 2-METHYLTRANSFERASE-RELATED"/>
    <property type="match status" value="1"/>
</dbReference>
<evidence type="ECO:0000313" key="3">
    <source>
        <dbReference type="Proteomes" id="UP000583454"/>
    </source>
</evidence>
<name>A0A840ZTD9_9HYPH</name>
<keyword evidence="2" id="KW-0808">Transferase</keyword>
<dbReference type="SUPFAM" id="SSF53335">
    <property type="entry name" value="S-adenosyl-L-methionine-dependent methyltransferases"/>
    <property type="match status" value="1"/>
</dbReference>
<dbReference type="RefSeq" id="WP_183574277.1">
    <property type="nucleotide sequence ID" value="NZ_JACHOP010000047.1"/>
</dbReference>
<keyword evidence="3" id="KW-1185">Reference proteome</keyword>